<dbReference type="Proteomes" id="UP000008810">
    <property type="component" value="Chromosome 1"/>
</dbReference>
<protein>
    <submittedName>
        <fullName evidence="2 3">Uncharacterized protein</fullName>
    </submittedName>
</protein>
<feature type="compositionally biased region" description="Basic and acidic residues" evidence="1">
    <location>
        <begin position="37"/>
        <end position="52"/>
    </location>
</feature>
<dbReference type="Gramene" id="KQK20203">
    <property type="protein sequence ID" value="KQK20203"/>
    <property type="gene ID" value="BRADI_1g53077v3"/>
</dbReference>
<dbReference type="AlphaFoldDB" id="A0A0Q3JR48"/>
<reference evidence="3" key="3">
    <citation type="submission" date="2018-08" db="UniProtKB">
        <authorList>
            <consortium name="EnsemblPlants"/>
        </authorList>
    </citation>
    <scope>IDENTIFICATION</scope>
    <source>
        <strain evidence="3">cv. Bd21</strain>
    </source>
</reference>
<gene>
    <name evidence="2" type="ORF">BRADI_1g53077v3</name>
</gene>
<dbReference type="OrthoDB" id="694554at2759"/>
<feature type="compositionally biased region" description="Low complexity" evidence="1">
    <location>
        <begin position="115"/>
        <end position="129"/>
    </location>
</feature>
<dbReference type="EnsemblPlants" id="KQK20203">
    <property type="protein sequence ID" value="KQK20203"/>
    <property type="gene ID" value="BRADI_1g53077v3"/>
</dbReference>
<evidence type="ECO:0000313" key="2">
    <source>
        <dbReference type="EMBL" id="KQK20203.1"/>
    </source>
</evidence>
<reference evidence="2 3" key="1">
    <citation type="journal article" date="2010" name="Nature">
        <title>Genome sequencing and analysis of the model grass Brachypodium distachyon.</title>
        <authorList>
            <consortium name="International Brachypodium Initiative"/>
        </authorList>
    </citation>
    <scope>NUCLEOTIDE SEQUENCE [LARGE SCALE GENOMIC DNA]</scope>
    <source>
        <strain evidence="2 3">Bd21</strain>
    </source>
</reference>
<name>A0A0Q3JR48_BRADI</name>
<dbReference type="EMBL" id="CM000880">
    <property type="protein sequence ID" value="KQK20203.1"/>
    <property type="molecule type" value="Genomic_DNA"/>
</dbReference>
<feature type="region of interest" description="Disordered" evidence="1">
    <location>
        <begin position="20"/>
        <end position="53"/>
    </location>
</feature>
<evidence type="ECO:0000313" key="4">
    <source>
        <dbReference type="Proteomes" id="UP000008810"/>
    </source>
</evidence>
<feature type="region of interest" description="Disordered" evidence="1">
    <location>
        <begin position="67"/>
        <end position="141"/>
    </location>
</feature>
<organism evidence="2">
    <name type="scientific">Brachypodium distachyon</name>
    <name type="common">Purple false brome</name>
    <name type="synonym">Trachynia distachya</name>
    <dbReference type="NCBI Taxonomy" id="15368"/>
    <lineage>
        <taxon>Eukaryota</taxon>
        <taxon>Viridiplantae</taxon>
        <taxon>Streptophyta</taxon>
        <taxon>Embryophyta</taxon>
        <taxon>Tracheophyta</taxon>
        <taxon>Spermatophyta</taxon>
        <taxon>Magnoliopsida</taxon>
        <taxon>Liliopsida</taxon>
        <taxon>Poales</taxon>
        <taxon>Poaceae</taxon>
        <taxon>BOP clade</taxon>
        <taxon>Pooideae</taxon>
        <taxon>Stipodae</taxon>
        <taxon>Brachypodieae</taxon>
        <taxon>Brachypodium</taxon>
    </lineage>
</organism>
<reference evidence="2" key="2">
    <citation type="submission" date="2017-06" db="EMBL/GenBank/DDBJ databases">
        <title>WGS assembly of Brachypodium distachyon.</title>
        <authorList>
            <consortium name="The International Brachypodium Initiative"/>
            <person name="Lucas S."/>
            <person name="Harmon-Smith M."/>
            <person name="Lail K."/>
            <person name="Tice H."/>
            <person name="Grimwood J."/>
            <person name="Bruce D."/>
            <person name="Barry K."/>
            <person name="Shu S."/>
            <person name="Lindquist E."/>
            <person name="Wang M."/>
            <person name="Pitluck S."/>
            <person name="Vogel J.P."/>
            <person name="Garvin D.F."/>
            <person name="Mockler T.C."/>
            <person name="Schmutz J."/>
            <person name="Rokhsar D."/>
            <person name="Bevan M.W."/>
        </authorList>
    </citation>
    <scope>NUCLEOTIDE SEQUENCE</scope>
    <source>
        <strain evidence="2">Bd21</strain>
    </source>
</reference>
<accession>A0A0Q3JR48</accession>
<evidence type="ECO:0000256" key="1">
    <source>
        <dbReference type="SAM" id="MobiDB-lite"/>
    </source>
</evidence>
<proteinExistence type="predicted"/>
<keyword evidence="4" id="KW-1185">Reference proteome</keyword>
<dbReference type="InParanoid" id="A0A0Q3JR48"/>
<evidence type="ECO:0000313" key="3">
    <source>
        <dbReference type="EnsemblPlants" id="KQK20203"/>
    </source>
</evidence>
<sequence length="167" mass="17909">MLPCKQLAAVSCAEGAHVRRPRRRYGPASDAEFLRSIADKTPGRGDADDGGARHMRHVYLKSYSLQLADDDDGGGASKKKKKKTIMDKTRRVVAHAVSKCRNKKPARTSGPDPTAARGGSSAAASSSSQPRRRQSDDAYGCRKAAKRVVSLMLSGLRACTRKPPSSS</sequence>